<name>A0A1B9NTK7_ALILO</name>
<protein>
    <submittedName>
        <fullName evidence="1">Uncharacterized protein</fullName>
    </submittedName>
</protein>
<dbReference type="STRING" id="688.A6E04_19375"/>
<dbReference type="Proteomes" id="UP000093523">
    <property type="component" value="Unassembled WGS sequence"/>
</dbReference>
<dbReference type="AlphaFoldDB" id="A0A1B9NTK7"/>
<proteinExistence type="predicted"/>
<reference evidence="1 2" key="1">
    <citation type="submission" date="2016-06" db="EMBL/GenBank/DDBJ databases">
        <authorList>
            <person name="Kjaerup R.B."/>
            <person name="Dalgaard T.S."/>
            <person name="Juul-Madsen H.R."/>
        </authorList>
    </citation>
    <scope>NUCLEOTIDE SEQUENCE [LARGE SCALE GENOMIC DNA]</scope>
    <source>
        <strain evidence="1 2">1S159</strain>
    </source>
</reference>
<gene>
    <name evidence="1" type="ORF">A6E04_19375</name>
</gene>
<comment type="caution">
    <text evidence="1">The sequence shown here is derived from an EMBL/GenBank/DDBJ whole genome shotgun (WGS) entry which is preliminary data.</text>
</comment>
<organism evidence="1 2">
    <name type="scientific">Aliivibrio logei</name>
    <name type="common">Vibrio logei</name>
    <dbReference type="NCBI Taxonomy" id="688"/>
    <lineage>
        <taxon>Bacteria</taxon>
        <taxon>Pseudomonadati</taxon>
        <taxon>Pseudomonadota</taxon>
        <taxon>Gammaproteobacteria</taxon>
        <taxon>Vibrionales</taxon>
        <taxon>Vibrionaceae</taxon>
        <taxon>Aliivibrio</taxon>
    </lineage>
</organism>
<dbReference type="EMBL" id="MAJU01000031">
    <property type="protein sequence ID" value="OCH17017.1"/>
    <property type="molecule type" value="Genomic_DNA"/>
</dbReference>
<accession>A0A1B9NTK7</accession>
<sequence length="75" mass="8833">MISVQIFSVTKHQLISIVPYCEYSSNFYRAIVEMEIKHNKFAEEMIIFPHEKIAIITLNNDQQVVIRESADHDEH</sequence>
<evidence type="ECO:0000313" key="2">
    <source>
        <dbReference type="Proteomes" id="UP000093523"/>
    </source>
</evidence>
<evidence type="ECO:0000313" key="1">
    <source>
        <dbReference type="EMBL" id="OCH17017.1"/>
    </source>
</evidence>